<feature type="domain" description="Small ribosomal subunit protein mS35 mitochondrial conserved" evidence="2">
    <location>
        <begin position="300"/>
        <end position="373"/>
    </location>
</feature>
<dbReference type="GO" id="GO:0005763">
    <property type="term" value="C:mitochondrial small ribosomal subunit"/>
    <property type="evidence" value="ECO:0000318"/>
    <property type="project" value="GO_Central"/>
</dbReference>
<dbReference type="InterPro" id="IPR019349">
    <property type="entry name" value="Ribosomal_mS35_mit"/>
</dbReference>
<dbReference type="GO" id="GO:0003735">
    <property type="term" value="F:structural constituent of ribosome"/>
    <property type="evidence" value="ECO:0000318"/>
    <property type="project" value="GO_Central"/>
</dbReference>
<protein>
    <recommendedName>
        <fullName evidence="2">Small ribosomal subunit protein mS35 mitochondrial conserved domain-containing protein</fullName>
    </recommendedName>
</protein>
<name>A0A0K9Q337_ZOSMR</name>
<evidence type="ECO:0000313" key="3">
    <source>
        <dbReference type="EMBL" id="KMZ75673.1"/>
    </source>
</evidence>
<dbReference type="GO" id="GO:0032543">
    <property type="term" value="P:mitochondrial translation"/>
    <property type="evidence" value="ECO:0007669"/>
    <property type="project" value="InterPro"/>
</dbReference>
<gene>
    <name evidence="3" type="ORF">ZOSMA_111G00240</name>
</gene>
<dbReference type="FunFam" id="3.30.160.20:FF:000055">
    <property type="entry name" value="Ribosomal protein S24/S35"/>
    <property type="match status" value="1"/>
</dbReference>
<dbReference type="Pfam" id="PF10213">
    <property type="entry name" value="MRP-S28"/>
    <property type="match status" value="1"/>
</dbReference>
<dbReference type="PANTHER" id="PTHR13490">
    <property type="entry name" value="MITOCHONDRIAL 28S RIBOSOMAL PROTEIN S28"/>
    <property type="match status" value="1"/>
</dbReference>
<dbReference type="AlphaFoldDB" id="A0A0K9Q337"/>
<keyword evidence="4" id="KW-1185">Reference proteome</keyword>
<sequence length="413" mass="48249">MRRVLHYLSPVIHHHHQRRILTSTLPLPCILLSRIRSFCSTSSSEPPPPITTPDESDDAIPNESNETSSAEDIGNPEFKALIKNYIDSKDKELLPKLMDAVYKRNLSKKHEQTDDEIVEDLRMKWMKPIEIVTDKQYDEGLEEIPTDDEIDNLCDLGSIVEKKYEKKEYFNVDDAKWDRVVRDAMEKGIIKDISKCEEILEDMFRWDKLLPDEVKQKVEAKFEELEDMCKNGEIEPEKAYETYKEYADKMVEECELMMEKNQPLDELKIDDMEKKVRIDDPPGEGPVLRWQTRCVFTPGGAWHPKNRKVKLAVTVKELNLSKHALLRLKELVGKRYNPGKDELMITSERWEQREENRKDCLRTLYALIEEAMCGDKLASETRNAFVKNKLRTNAPFMERLRTKVAKLHPSLPT</sequence>
<accession>A0A0K9Q337</accession>
<organism evidence="3 4">
    <name type="scientific">Zostera marina</name>
    <name type="common">Eelgrass</name>
    <dbReference type="NCBI Taxonomy" id="29655"/>
    <lineage>
        <taxon>Eukaryota</taxon>
        <taxon>Viridiplantae</taxon>
        <taxon>Streptophyta</taxon>
        <taxon>Embryophyta</taxon>
        <taxon>Tracheophyta</taxon>
        <taxon>Spermatophyta</taxon>
        <taxon>Magnoliopsida</taxon>
        <taxon>Liliopsida</taxon>
        <taxon>Zosteraceae</taxon>
        <taxon>Zostera</taxon>
    </lineage>
</organism>
<dbReference type="Gene3D" id="3.30.160.20">
    <property type="match status" value="1"/>
</dbReference>
<proteinExistence type="predicted"/>
<dbReference type="OrthoDB" id="283424at2759"/>
<evidence type="ECO:0000313" key="4">
    <source>
        <dbReference type="Proteomes" id="UP000036987"/>
    </source>
</evidence>
<dbReference type="Proteomes" id="UP000036987">
    <property type="component" value="Unassembled WGS sequence"/>
</dbReference>
<dbReference type="PANTHER" id="PTHR13490:SF0">
    <property type="entry name" value="SMALL RIBOSOMAL SUBUNIT PROTEIN MS35"/>
    <property type="match status" value="1"/>
</dbReference>
<reference evidence="4" key="1">
    <citation type="journal article" date="2016" name="Nature">
        <title>The genome of the seagrass Zostera marina reveals angiosperm adaptation to the sea.</title>
        <authorList>
            <person name="Olsen J.L."/>
            <person name="Rouze P."/>
            <person name="Verhelst B."/>
            <person name="Lin Y.-C."/>
            <person name="Bayer T."/>
            <person name="Collen J."/>
            <person name="Dattolo E."/>
            <person name="De Paoli E."/>
            <person name="Dittami S."/>
            <person name="Maumus F."/>
            <person name="Michel G."/>
            <person name="Kersting A."/>
            <person name="Lauritano C."/>
            <person name="Lohaus R."/>
            <person name="Toepel M."/>
            <person name="Tonon T."/>
            <person name="Vanneste K."/>
            <person name="Amirebrahimi M."/>
            <person name="Brakel J."/>
            <person name="Bostroem C."/>
            <person name="Chovatia M."/>
            <person name="Grimwood J."/>
            <person name="Jenkins J.W."/>
            <person name="Jueterbock A."/>
            <person name="Mraz A."/>
            <person name="Stam W.T."/>
            <person name="Tice H."/>
            <person name="Bornberg-Bauer E."/>
            <person name="Green P.J."/>
            <person name="Pearson G.A."/>
            <person name="Procaccini G."/>
            <person name="Duarte C.M."/>
            <person name="Schmutz J."/>
            <person name="Reusch T.B.H."/>
            <person name="Van de Peer Y."/>
        </authorList>
    </citation>
    <scope>NUCLEOTIDE SEQUENCE [LARGE SCALE GENOMIC DNA]</scope>
    <source>
        <strain evidence="4">cv. Finnish</strain>
    </source>
</reference>
<feature type="region of interest" description="Disordered" evidence="1">
    <location>
        <begin position="40"/>
        <end position="73"/>
    </location>
</feature>
<dbReference type="STRING" id="29655.A0A0K9Q337"/>
<dbReference type="InterPro" id="IPR039848">
    <property type="entry name" value="Ribosomal_mS35_mt"/>
</dbReference>
<dbReference type="EMBL" id="LFYR01000129">
    <property type="protein sequence ID" value="KMZ75673.1"/>
    <property type="molecule type" value="Genomic_DNA"/>
</dbReference>
<comment type="caution">
    <text evidence="3">The sequence shown here is derived from an EMBL/GenBank/DDBJ whole genome shotgun (WGS) entry which is preliminary data.</text>
</comment>
<evidence type="ECO:0000259" key="2">
    <source>
        <dbReference type="Pfam" id="PF10213"/>
    </source>
</evidence>
<dbReference type="OMA" id="QDEYFNM"/>
<evidence type="ECO:0000256" key="1">
    <source>
        <dbReference type="SAM" id="MobiDB-lite"/>
    </source>
</evidence>